<dbReference type="GO" id="GO:0043822">
    <property type="term" value="F:ribonuclease M5 activity"/>
    <property type="evidence" value="ECO:0007669"/>
    <property type="project" value="UniProtKB-UniRule"/>
</dbReference>
<evidence type="ECO:0000313" key="14">
    <source>
        <dbReference type="EMBL" id="MDI6452223.1"/>
    </source>
</evidence>
<evidence type="ECO:0000256" key="9">
    <source>
        <dbReference type="ARBA" id="ARBA00022842"/>
    </source>
</evidence>
<evidence type="ECO:0000256" key="1">
    <source>
        <dbReference type="ARBA" id="ARBA00022490"/>
    </source>
</evidence>
<dbReference type="Proteomes" id="UP001431532">
    <property type="component" value="Unassembled WGS sequence"/>
</dbReference>
<dbReference type="SUPFAM" id="SSF110455">
    <property type="entry name" value="Toprim domain"/>
    <property type="match status" value="1"/>
</dbReference>
<dbReference type="InterPro" id="IPR006171">
    <property type="entry name" value="TOPRIM_dom"/>
</dbReference>
<dbReference type="RefSeq" id="WP_282838638.1">
    <property type="nucleotide sequence ID" value="NZ_JASCXW010000002.1"/>
</dbReference>
<evidence type="ECO:0000313" key="15">
    <source>
        <dbReference type="Proteomes" id="UP001431532"/>
    </source>
</evidence>
<dbReference type="PANTHER" id="PTHR39156:SF1">
    <property type="entry name" value="RIBONUCLEASE M5"/>
    <property type="match status" value="1"/>
</dbReference>
<dbReference type="Pfam" id="PF13331">
    <property type="entry name" value="DUF4093"/>
    <property type="match status" value="1"/>
</dbReference>
<keyword evidence="6 11" id="KW-0699">rRNA-binding</keyword>
<evidence type="ECO:0000256" key="2">
    <source>
        <dbReference type="ARBA" id="ARBA00022517"/>
    </source>
</evidence>
<comment type="catalytic activity">
    <reaction evidence="11">
        <text>Endonucleolytic cleavage of RNA, removing 21 and 42 nucleotides, respectively, from the 5'- and 3'-termini of a 5S-rRNA precursor.</text>
        <dbReference type="EC" id="3.1.26.8"/>
    </reaction>
</comment>
<dbReference type="GO" id="GO:0019843">
    <property type="term" value="F:rRNA binding"/>
    <property type="evidence" value="ECO:0007669"/>
    <property type="project" value="UniProtKB-KW"/>
</dbReference>
<name>A0AAW6U822_9MOLU</name>
<evidence type="ECO:0000256" key="3">
    <source>
        <dbReference type="ARBA" id="ARBA00022552"/>
    </source>
</evidence>
<evidence type="ECO:0000256" key="8">
    <source>
        <dbReference type="ARBA" id="ARBA00022801"/>
    </source>
</evidence>
<protein>
    <recommendedName>
        <fullName evidence="11 12">Ribonuclease M5</fullName>
        <ecNumber evidence="11 12">3.1.26.8</ecNumber>
    </recommendedName>
    <alternativeName>
        <fullName evidence="11">RNase M5</fullName>
    </alternativeName>
    <alternativeName>
        <fullName evidence="11">Ribosomal RNA terminal maturase M5</fullName>
    </alternativeName>
</protein>
<dbReference type="EMBL" id="JASCXW010000002">
    <property type="protein sequence ID" value="MDI6452223.1"/>
    <property type="molecule type" value="Genomic_DNA"/>
</dbReference>
<keyword evidence="2 11" id="KW-0690">Ribosome biogenesis</keyword>
<organism evidence="14 15">
    <name type="scientific">Peloplasma aerotolerans</name>
    <dbReference type="NCBI Taxonomy" id="3044389"/>
    <lineage>
        <taxon>Bacteria</taxon>
        <taxon>Bacillati</taxon>
        <taxon>Mycoplasmatota</taxon>
        <taxon>Mollicutes</taxon>
        <taxon>Acholeplasmatales</taxon>
        <taxon>Acholeplasmataceae</taxon>
        <taxon>Peloplasma</taxon>
    </lineage>
</organism>
<dbReference type="PROSITE" id="PS50880">
    <property type="entry name" value="TOPRIM"/>
    <property type="match status" value="1"/>
</dbReference>
<keyword evidence="15" id="KW-1185">Reference proteome</keyword>
<evidence type="ECO:0000259" key="13">
    <source>
        <dbReference type="PROSITE" id="PS50880"/>
    </source>
</evidence>
<dbReference type="GO" id="GO:0006364">
    <property type="term" value="P:rRNA processing"/>
    <property type="evidence" value="ECO:0007669"/>
    <property type="project" value="UniProtKB-UniRule"/>
</dbReference>
<dbReference type="SMART" id="SM00493">
    <property type="entry name" value="TOPRIM"/>
    <property type="match status" value="1"/>
</dbReference>
<dbReference type="EC" id="3.1.26.8" evidence="11 12"/>
<dbReference type="Gene3D" id="3.40.1360.10">
    <property type="match status" value="1"/>
</dbReference>
<dbReference type="InterPro" id="IPR004466">
    <property type="entry name" value="RNase_M5"/>
</dbReference>
<dbReference type="Pfam" id="PF01751">
    <property type="entry name" value="Toprim"/>
    <property type="match status" value="1"/>
</dbReference>
<keyword evidence="8 11" id="KW-0378">Hydrolase</keyword>
<keyword evidence="10 11" id="KW-0694">RNA-binding</keyword>
<comment type="caution">
    <text evidence="14">The sequence shown here is derived from an EMBL/GenBank/DDBJ whole genome shotgun (WGS) entry which is preliminary data.</text>
</comment>
<dbReference type="GO" id="GO:0005737">
    <property type="term" value="C:cytoplasm"/>
    <property type="evidence" value="ECO:0007669"/>
    <property type="project" value="UniProtKB-SubCell"/>
</dbReference>
<dbReference type="PANTHER" id="PTHR39156">
    <property type="entry name" value="RIBONUCLEASE M5"/>
    <property type="match status" value="1"/>
</dbReference>
<keyword evidence="1 11" id="KW-0963">Cytoplasm</keyword>
<dbReference type="GO" id="GO:0046872">
    <property type="term" value="F:metal ion binding"/>
    <property type="evidence" value="ECO:0007669"/>
    <property type="project" value="UniProtKB-KW"/>
</dbReference>
<accession>A0AAW6U822</accession>
<evidence type="ECO:0000256" key="5">
    <source>
        <dbReference type="ARBA" id="ARBA00022723"/>
    </source>
</evidence>
<comment type="function">
    <text evidence="11">Required for correct processing of both the 5' and 3' ends of 5S rRNA precursor. Cleaves both sides of a double-stranded region yielding mature 5S rRNA in one step.</text>
</comment>
<evidence type="ECO:0000256" key="6">
    <source>
        <dbReference type="ARBA" id="ARBA00022730"/>
    </source>
</evidence>
<keyword evidence="4 11" id="KW-0540">Nuclease</keyword>
<evidence type="ECO:0000256" key="11">
    <source>
        <dbReference type="HAMAP-Rule" id="MF_01469"/>
    </source>
</evidence>
<dbReference type="NCBIfam" id="TIGR00334">
    <property type="entry name" value="5S_RNA_mat_M5"/>
    <property type="match status" value="1"/>
</dbReference>
<sequence>MKNQVIVVEGRNDASRLKQIFPQTTIITTNGSAIDENSIEILIELDKTHDIILFLDPDHAGERIRRLLSKKINHVHHAFLDQEKAYSKNKKKIGIEHATDEDIIKALSEMKIVAHESNSDITHTFLYEIKLKGHKDSKNLRHILSTKMKIGYVNGKTLYQRLKTFNIMKQEVIEVLRESSS</sequence>
<dbReference type="HAMAP" id="MF_01469">
    <property type="entry name" value="RNase_M5"/>
    <property type="match status" value="1"/>
</dbReference>
<evidence type="ECO:0000256" key="10">
    <source>
        <dbReference type="ARBA" id="ARBA00022884"/>
    </source>
</evidence>
<keyword evidence="3 11" id="KW-0698">rRNA processing</keyword>
<evidence type="ECO:0000256" key="4">
    <source>
        <dbReference type="ARBA" id="ARBA00022722"/>
    </source>
</evidence>
<keyword evidence="7 11" id="KW-0255">Endonuclease</keyword>
<keyword evidence="9" id="KW-0460">Magnesium</keyword>
<evidence type="ECO:0000256" key="12">
    <source>
        <dbReference type="NCBIfam" id="TIGR00334"/>
    </source>
</evidence>
<dbReference type="InterPro" id="IPR025156">
    <property type="entry name" value="RNase_M5_C"/>
</dbReference>
<dbReference type="CDD" id="cd01027">
    <property type="entry name" value="TOPRIM_RNase_M5_like"/>
    <property type="match status" value="1"/>
</dbReference>
<comment type="subcellular location">
    <subcellularLocation>
        <location evidence="11">Cytoplasm</location>
    </subcellularLocation>
</comment>
<feature type="domain" description="Toprim" evidence="13">
    <location>
        <begin position="3"/>
        <end position="87"/>
    </location>
</feature>
<dbReference type="AlphaFoldDB" id="A0AAW6U822"/>
<proteinExistence type="inferred from homology"/>
<evidence type="ECO:0000256" key="7">
    <source>
        <dbReference type="ARBA" id="ARBA00022759"/>
    </source>
</evidence>
<reference evidence="14" key="1">
    <citation type="submission" date="2023-05" db="EMBL/GenBank/DDBJ databases">
        <title>Mariniplasma microaerophilum sp. nov., a novel anaerobic mollicute isolated from terrestrial mud volcano, Taman Peninsula, Russia.</title>
        <authorList>
            <person name="Khomyakova M.A."/>
            <person name="Merkel A.Y."/>
            <person name="Slobodkin A.I."/>
        </authorList>
    </citation>
    <scope>NUCLEOTIDE SEQUENCE</scope>
    <source>
        <strain evidence="14">M4Ah</strain>
    </source>
</reference>
<keyword evidence="5" id="KW-0479">Metal-binding</keyword>
<dbReference type="InterPro" id="IPR034141">
    <property type="entry name" value="TOPRIM_RNase_M5-like"/>
</dbReference>
<comment type="similarity">
    <text evidence="11">Belongs to the ribonuclease M5 family.</text>
</comment>
<gene>
    <name evidence="11 14" type="primary">rnmV</name>
    <name evidence="14" type="ORF">QJ521_01495</name>
</gene>